<evidence type="ECO:0000256" key="1">
    <source>
        <dbReference type="SAM" id="MobiDB-lite"/>
    </source>
</evidence>
<feature type="compositionally biased region" description="Polar residues" evidence="1">
    <location>
        <begin position="427"/>
        <end position="440"/>
    </location>
</feature>
<dbReference type="AlphaFoldDB" id="A0A9W9TW28"/>
<dbReference type="Proteomes" id="UP001147733">
    <property type="component" value="Unassembled WGS sequence"/>
</dbReference>
<dbReference type="GeneID" id="81379228"/>
<gene>
    <name evidence="2" type="ORF">N7469_001141</name>
</gene>
<organism evidence="2 3">
    <name type="scientific">Penicillium citrinum</name>
    <dbReference type="NCBI Taxonomy" id="5077"/>
    <lineage>
        <taxon>Eukaryota</taxon>
        <taxon>Fungi</taxon>
        <taxon>Dikarya</taxon>
        <taxon>Ascomycota</taxon>
        <taxon>Pezizomycotina</taxon>
        <taxon>Eurotiomycetes</taxon>
        <taxon>Eurotiomycetidae</taxon>
        <taxon>Eurotiales</taxon>
        <taxon>Aspergillaceae</taxon>
        <taxon>Penicillium</taxon>
    </lineage>
</organism>
<accession>A0A9W9TW28</accession>
<feature type="region of interest" description="Disordered" evidence="1">
    <location>
        <begin position="1"/>
        <end position="23"/>
    </location>
</feature>
<dbReference type="GO" id="GO:0031047">
    <property type="term" value="P:regulatory ncRNA-mediated gene silencing"/>
    <property type="evidence" value="ECO:0007669"/>
    <property type="project" value="InterPro"/>
</dbReference>
<keyword evidence="3" id="KW-1185">Reference proteome</keyword>
<dbReference type="GO" id="GO:0033167">
    <property type="term" value="C:ARC complex"/>
    <property type="evidence" value="ECO:0007669"/>
    <property type="project" value="InterPro"/>
</dbReference>
<dbReference type="Pfam" id="PF09692">
    <property type="entry name" value="Arb1"/>
    <property type="match status" value="1"/>
</dbReference>
<evidence type="ECO:0000313" key="3">
    <source>
        <dbReference type="Proteomes" id="UP001147733"/>
    </source>
</evidence>
<comment type="caution">
    <text evidence="2">The sequence shown here is derived from an EMBL/GenBank/DDBJ whole genome shotgun (WGS) entry which is preliminary data.</text>
</comment>
<dbReference type="RefSeq" id="XP_056505818.1">
    <property type="nucleotide sequence ID" value="XM_056640061.1"/>
</dbReference>
<protein>
    <submittedName>
        <fullName evidence="2">Uncharacterized protein</fullName>
    </submittedName>
</protein>
<sequence length="478" mass="54523">MGKSKRLKSQRGMDKPTGFEEYNADGPITPAEHEEMCKLYNPSRPFIDRFEEALMRFQHKRRILPNRLNVFHKYLQYGGVSAGQNYGTGVSAQEVKGMPEEEAMKARSQTAVHKSRENLEINFNTVLKGFLGSFYIAHFNPESRKDIELATITIKNFYTYLLFHNVCPEYKEDLDRARKTCDIATDELWKNLQFVHNAPGAFNRSCSTLFGGYHFDSTWNSYASSDHPEEIKEHAKQVARKVIKYAIAGAGSNDQASRFQQLANQNLVSAIKVEDIHGFEVLEVIQPDDSTREFYRETAPDLIPVGKIRAKSYRDPANPGIDMSPEERADWDKGNAPVYEFEFLLEPELLSHCYPSLKIMTSVWELNCGVYFFDEAMSTQPSFYTVIANDLMLHWKWPKNLTKEEGKQQDLISESAEATVKQYLKSTDAMSPEGTTTEAQISEVVTEFKELSPTENPEIKETEKSKVGESGSEKGREF</sequence>
<reference evidence="2" key="2">
    <citation type="journal article" date="2023" name="IMA Fungus">
        <title>Comparative genomic study of the Penicillium genus elucidates a diverse pangenome and 15 lateral gene transfer events.</title>
        <authorList>
            <person name="Petersen C."/>
            <person name="Sorensen T."/>
            <person name="Nielsen M.R."/>
            <person name="Sondergaard T.E."/>
            <person name="Sorensen J.L."/>
            <person name="Fitzpatrick D.A."/>
            <person name="Frisvad J.C."/>
            <person name="Nielsen K.L."/>
        </authorList>
    </citation>
    <scope>NUCLEOTIDE SEQUENCE</scope>
    <source>
        <strain evidence="2">IBT 23319</strain>
    </source>
</reference>
<dbReference type="InterPro" id="IPR018606">
    <property type="entry name" value="Arb1"/>
</dbReference>
<feature type="region of interest" description="Disordered" evidence="1">
    <location>
        <begin position="427"/>
        <end position="478"/>
    </location>
</feature>
<dbReference type="OrthoDB" id="435402at2759"/>
<proteinExistence type="predicted"/>
<evidence type="ECO:0000313" key="2">
    <source>
        <dbReference type="EMBL" id="KAJ5242814.1"/>
    </source>
</evidence>
<feature type="compositionally biased region" description="Basic and acidic residues" evidence="1">
    <location>
        <begin position="446"/>
        <end position="478"/>
    </location>
</feature>
<name>A0A9W9TW28_PENCI</name>
<dbReference type="EMBL" id="JAPQKT010000001">
    <property type="protein sequence ID" value="KAJ5242814.1"/>
    <property type="molecule type" value="Genomic_DNA"/>
</dbReference>
<reference evidence="2" key="1">
    <citation type="submission" date="2022-11" db="EMBL/GenBank/DDBJ databases">
        <authorList>
            <person name="Petersen C."/>
        </authorList>
    </citation>
    <scope>NUCLEOTIDE SEQUENCE</scope>
    <source>
        <strain evidence="2">IBT 23319</strain>
    </source>
</reference>